<dbReference type="GO" id="GO:0005576">
    <property type="term" value="C:extracellular region"/>
    <property type="evidence" value="ECO:0007669"/>
    <property type="project" value="UniProtKB-SubCell"/>
</dbReference>
<comment type="subcellular location">
    <subcellularLocation>
        <location evidence="1">Secreted</location>
    </subcellularLocation>
</comment>
<dbReference type="PROSITE" id="PS50292">
    <property type="entry name" value="PEROXIDASE_3"/>
    <property type="match status" value="1"/>
</dbReference>
<sequence length="192" mass="22222">MAVIQYSVLDQMDQITHFIDASNVYASEDDEARELRTFRGGRLKVTQVGDKDLLPLNTDMMDECTDPQKNLFCFKAGDARVNEQVELTTMHTMWMREHNRIADHLSKINPYWNDEVIYQEARRIVAAEMQHITYNEWLPIVLGSYFMQNYSLHPLATGYSYQYDPSINPSVTNAFSTAALRFGHTLIQGFLQ</sequence>
<dbReference type="PRINTS" id="PR00457">
    <property type="entry name" value="ANPEROXIDASE"/>
</dbReference>
<evidence type="ECO:0000256" key="4">
    <source>
        <dbReference type="ARBA" id="ARBA00023180"/>
    </source>
</evidence>
<dbReference type="Proteomes" id="UP000678499">
    <property type="component" value="Unassembled WGS sequence"/>
</dbReference>
<keyword evidence="3" id="KW-0560">Oxidoreductase</keyword>
<feature type="binding site" description="axial binding residue" evidence="5">
    <location>
        <position position="184"/>
    </location>
    <ligand>
        <name>heme b</name>
        <dbReference type="ChEBI" id="CHEBI:60344"/>
    </ligand>
    <ligandPart>
        <name>Fe</name>
        <dbReference type="ChEBI" id="CHEBI:18248"/>
    </ligandPart>
</feature>
<evidence type="ECO:0000256" key="5">
    <source>
        <dbReference type="PIRSR" id="PIRSR619791-2"/>
    </source>
</evidence>
<keyword evidence="2" id="KW-0964">Secreted</keyword>
<dbReference type="GO" id="GO:0004601">
    <property type="term" value="F:peroxidase activity"/>
    <property type="evidence" value="ECO:0007669"/>
    <property type="project" value="UniProtKB-KW"/>
</dbReference>
<dbReference type="SUPFAM" id="SSF48113">
    <property type="entry name" value="Heme-dependent peroxidases"/>
    <property type="match status" value="1"/>
</dbReference>
<keyword evidence="5" id="KW-0349">Heme</keyword>
<dbReference type="Gene3D" id="1.10.640.10">
    <property type="entry name" value="Haem peroxidase domain superfamily, animal type"/>
    <property type="match status" value="1"/>
</dbReference>
<evidence type="ECO:0000256" key="2">
    <source>
        <dbReference type="ARBA" id="ARBA00022525"/>
    </source>
</evidence>
<dbReference type="OrthoDB" id="6505174at2759"/>
<evidence type="ECO:0000313" key="6">
    <source>
        <dbReference type="EMBL" id="CAD7283637.1"/>
    </source>
</evidence>
<dbReference type="PANTHER" id="PTHR11475:SF4">
    <property type="entry name" value="CHORION PEROXIDASE"/>
    <property type="match status" value="1"/>
</dbReference>
<reference evidence="6" key="1">
    <citation type="submission" date="2020-11" db="EMBL/GenBank/DDBJ databases">
        <authorList>
            <person name="Tran Van P."/>
        </authorList>
    </citation>
    <scope>NUCLEOTIDE SEQUENCE</scope>
</reference>
<dbReference type="EMBL" id="CAJPEX010005772">
    <property type="protein sequence ID" value="CAG0923789.1"/>
    <property type="molecule type" value="Genomic_DNA"/>
</dbReference>
<dbReference type="InterPro" id="IPR019791">
    <property type="entry name" value="Haem_peroxidase_animal"/>
</dbReference>
<dbReference type="InterPro" id="IPR037120">
    <property type="entry name" value="Haem_peroxidase_sf_animal"/>
</dbReference>
<name>A0A7R9BZP9_9CRUS</name>
<evidence type="ECO:0000313" key="7">
    <source>
        <dbReference type="Proteomes" id="UP000678499"/>
    </source>
</evidence>
<keyword evidence="4" id="KW-0325">Glycoprotein</keyword>
<protein>
    <submittedName>
        <fullName evidence="6">Uncharacterized protein</fullName>
    </submittedName>
</protein>
<dbReference type="AlphaFoldDB" id="A0A7R9BZP9"/>
<dbReference type="PANTHER" id="PTHR11475">
    <property type="entry name" value="OXIDASE/PEROXIDASE"/>
    <property type="match status" value="1"/>
</dbReference>
<accession>A0A7R9BZP9</accession>
<evidence type="ECO:0000256" key="3">
    <source>
        <dbReference type="ARBA" id="ARBA00022559"/>
    </source>
</evidence>
<keyword evidence="3" id="KW-0575">Peroxidase</keyword>
<dbReference type="GO" id="GO:0046872">
    <property type="term" value="F:metal ion binding"/>
    <property type="evidence" value="ECO:0007669"/>
    <property type="project" value="UniProtKB-KW"/>
</dbReference>
<proteinExistence type="predicted"/>
<keyword evidence="5" id="KW-0408">Iron</keyword>
<dbReference type="GO" id="GO:0006979">
    <property type="term" value="P:response to oxidative stress"/>
    <property type="evidence" value="ECO:0007669"/>
    <property type="project" value="InterPro"/>
</dbReference>
<dbReference type="GO" id="GO:0020037">
    <property type="term" value="F:heme binding"/>
    <property type="evidence" value="ECO:0007669"/>
    <property type="project" value="InterPro"/>
</dbReference>
<keyword evidence="5" id="KW-0479">Metal-binding</keyword>
<dbReference type="InterPro" id="IPR010255">
    <property type="entry name" value="Haem_peroxidase_sf"/>
</dbReference>
<keyword evidence="7" id="KW-1185">Reference proteome</keyword>
<dbReference type="Pfam" id="PF03098">
    <property type="entry name" value="An_peroxidase"/>
    <property type="match status" value="1"/>
</dbReference>
<gene>
    <name evidence="6" type="ORF">NMOB1V02_LOCUS11250</name>
</gene>
<evidence type="ECO:0000256" key="1">
    <source>
        <dbReference type="ARBA" id="ARBA00004613"/>
    </source>
</evidence>
<dbReference type="EMBL" id="OA887809">
    <property type="protein sequence ID" value="CAD7283637.1"/>
    <property type="molecule type" value="Genomic_DNA"/>
</dbReference>
<organism evidence="6">
    <name type="scientific">Notodromas monacha</name>
    <dbReference type="NCBI Taxonomy" id="399045"/>
    <lineage>
        <taxon>Eukaryota</taxon>
        <taxon>Metazoa</taxon>
        <taxon>Ecdysozoa</taxon>
        <taxon>Arthropoda</taxon>
        <taxon>Crustacea</taxon>
        <taxon>Oligostraca</taxon>
        <taxon>Ostracoda</taxon>
        <taxon>Podocopa</taxon>
        <taxon>Podocopida</taxon>
        <taxon>Cypridocopina</taxon>
        <taxon>Cypridoidea</taxon>
        <taxon>Cyprididae</taxon>
        <taxon>Notodromas</taxon>
    </lineage>
</organism>